<sequence>MNNQFQQQVFSNEWHKLRVNLLYTGSWLRGEVAGFLKPFGITQQQFNILSILRDNHPKALSTQQLRDRLVDRMSDTSRLVDRLQQKKLVCKEECSQDKRLVDINITENGMQLLCQIDAEMPQLDEVLQTLTEKEATFLNKLLERLHR</sequence>
<gene>
    <name evidence="2" type="ORF">K4G66_14370</name>
</gene>
<dbReference type="GO" id="GO:0006950">
    <property type="term" value="P:response to stress"/>
    <property type="evidence" value="ECO:0007669"/>
    <property type="project" value="TreeGrafter"/>
</dbReference>
<dbReference type="EMBL" id="CP120682">
    <property type="protein sequence ID" value="WKN39877.1"/>
    <property type="molecule type" value="Genomic_DNA"/>
</dbReference>
<dbReference type="PRINTS" id="PR00598">
    <property type="entry name" value="HTHMARR"/>
</dbReference>
<dbReference type="PROSITE" id="PS50995">
    <property type="entry name" value="HTH_MARR_2"/>
    <property type="match status" value="1"/>
</dbReference>
<reference evidence="2" key="1">
    <citation type="journal article" date="2023" name="Comput. Struct. Biotechnol. J.">
        <title>Discovery of a novel marine Bacteroidetes with a rich repertoire of carbohydrate-active enzymes.</title>
        <authorList>
            <person name="Chen B."/>
            <person name="Liu G."/>
            <person name="Chen Q."/>
            <person name="Wang H."/>
            <person name="Liu L."/>
            <person name="Tang K."/>
        </authorList>
    </citation>
    <scope>NUCLEOTIDE SEQUENCE</scope>
    <source>
        <strain evidence="2">TK19036</strain>
    </source>
</reference>
<protein>
    <submittedName>
        <fullName evidence="2">MarR family transcriptional regulator</fullName>
    </submittedName>
</protein>
<dbReference type="GO" id="GO:0003700">
    <property type="term" value="F:DNA-binding transcription factor activity"/>
    <property type="evidence" value="ECO:0007669"/>
    <property type="project" value="InterPro"/>
</dbReference>
<dbReference type="AlphaFoldDB" id="A0AA49Q027"/>
<evidence type="ECO:0000259" key="1">
    <source>
        <dbReference type="PROSITE" id="PS50995"/>
    </source>
</evidence>
<accession>A0AA49Q027</accession>
<dbReference type="Pfam" id="PF12802">
    <property type="entry name" value="MarR_2"/>
    <property type="match status" value="1"/>
</dbReference>
<organism evidence="2">
    <name type="scientific">Roseihalotalea indica</name>
    <dbReference type="NCBI Taxonomy" id="2867963"/>
    <lineage>
        <taxon>Bacteria</taxon>
        <taxon>Pseudomonadati</taxon>
        <taxon>Bacteroidota</taxon>
        <taxon>Cytophagia</taxon>
        <taxon>Cytophagales</taxon>
        <taxon>Catalimonadaceae</taxon>
        <taxon>Roseihalotalea</taxon>
    </lineage>
</organism>
<dbReference type="InterPro" id="IPR036388">
    <property type="entry name" value="WH-like_DNA-bd_sf"/>
</dbReference>
<dbReference type="InterPro" id="IPR036390">
    <property type="entry name" value="WH_DNA-bd_sf"/>
</dbReference>
<proteinExistence type="predicted"/>
<dbReference type="SUPFAM" id="SSF46785">
    <property type="entry name" value="Winged helix' DNA-binding domain"/>
    <property type="match status" value="1"/>
</dbReference>
<reference evidence="2" key="2">
    <citation type="journal article" date="2024" name="Antonie Van Leeuwenhoek">
        <title>Roseihalotalea indica gen. nov., sp. nov., a halophilic Bacteroidetes from mesopelagic Southwest Indian Ocean with higher carbohydrate metabolic potential.</title>
        <authorList>
            <person name="Chen B."/>
            <person name="Zhang M."/>
            <person name="Lin D."/>
            <person name="Ye J."/>
            <person name="Tang K."/>
        </authorList>
    </citation>
    <scope>NUCLEOTIDE SEQUENCE</scope>
    <source>
        <strain evidence="2">TK19036</strain>
    </source>
</reference>
<dbReference type="PANTHER" id="PTHR33164">
    <property type="entry name" value="TRANSCRIPTIONAL REGULATOR, MARR FAMILY"/>
    <property type="match status" value="1"/>
</dbReference>
<feature type="domain" description="HTH marR-type" evidence="1">
    <location>
        <begin position="1"/>
        <end position="147"/>
    </location>
</feature>
<name>A0AA49Q027_9BACT</name>
<dbReference type="Gene3D" id="1.10.10.10">
    <property type="entry name" value="Winged helix-like DNA-binding domain superfamily/Winged helix DNA-binding domain"/>
    <property type="match status" value="1"/>
</dbReference>
<dbReference type="SMART" id="SM00347">
    <property type="entry name" value="HTH_MARR"/>
    <property type="match status" value="1"/>
</dbReference>
<dbReference type="PANTHER" id="PTHR33164:SF43">
    <property type="entry name" value="HTH-TYPE TRANSCRIPTIONAL REPRESSOR YETL"/>
    <property type="match status" value="1"/>
</dbReference>
<dbReference type="InterPro" id="IPR039422">
    <property type="entry name" value="MarR/SlyA-like"/>
</dbReference>
<dbReference type="InterPro" id="IPR000835">
    <property type="entry name" value="HTH_MarR-typ"/>
</dbReference>
<evidence type="ECO:0000313" key="2">
    <source>
        <dbReference type="EMBL" id="WKN39877.1"/>
    </source>
</evidence>